<dbReference type="EMBL" id="HG002070">
    <property type="protein sequence ID" value="CDF39756.1"/>
    <property type="molecule type" value="Genomic_DNA"/>
</dbReference>
<dbReference type="KEGG" id="ccp:CHC_T00006796001"/>
<evidence type="ECO:0000256" key="1">
    <source>
        <dbReference type="SAM" id="MobiDB-lite"/>
    </source>
</evidence>
<organism evidence="2 3">
    <name type="scientific">Chondrus crispus</name>
    <name type="common">Carrageen Irish moss</name>
    <name type="synonym">Polymorpha crispa</name>
    <dbReference type="NCBI Taxonomy" id="2769"/>
    <lineage>
        <taxon>Eukaryota</taxon>
        <taxon>Rhodophyta</taxon>
        <taxon>Florideophyceae</taxon>
        <taxon>Rhodymeniophycidae</taxon>
        <taxon>Gigartinales</taxon>
        <taxon>Gigartinaceae</taxon>
        <taxon>Chondrus</taxon>
    </lineage>
</organism>
<feature type="compositionally biased region" description="Polar residues" evidence="1">
    <location>
        <begin position="68"/>
        <end position="81"/>
    </location>
</feature>
<dbReference type="Proteomes" id="UP000012073">
    <property type="component" value="Unassembled WGS sequence"/>
</dbReference>
<dbReference type="RefSeq" id="XP_005710050.1">
    <property type="nucleotide sequence ID" value="XM_005709993.1"/>
</dbReference>
<feature type="compositionally biased region" description="Low complexity" evidence="1">
    <location>
        <begin position="13"/>
        <end position="29"/>
    </location>
</feature>
<dbReference type="Gramene" id="CDF39756">
    <property type="protein sequence ID" value="CDF39756"/>
    <property type="gene ID" value="CHC_T00006796001"/>
</dbReference>
<proteinExistence type="predicted"/>
<name>R7QQI9_CHOCR</name>
<evidence type="ECO:0000313" key="3">
    <source>
        <dbReference type="Proteomes" id="UP000012073"/>
    </source>
</evidence>
<accession>R7QQI9</accession>
<reference evidence="3" key="1">
    <citation type="journal article" date="2013" name="Proc. Natl. Acad. Sci. U.S.A.">
        <title>Genome structure and metabolic features in the red seaweed Chondrus crispus shed light on evolution of the Archaeplastida.</title>
        <authorList>
            <person name="Collen J."/>
            <person name="Porcel B."/>
            <person name="Carre W."/>
            <person name="Ball S.G."/>
            <person name="Chaparro C."/>
            <person name="Tonon T."/>
            <person name="Barbeyron T."/>
            <person name="Michel G."/>
            <person name="Noel B."/>
            <person name="Valentin K."/>
            <person name="Elias M."/>
            <person name="Artiguenave F."/>
            <person name="Arun A."/>
            <person name="Aury J.M."/>
            <person name="Barbosa-Neto J.F."/>
            <person name="Bothwell J.H."/>
            <person name="Bouget F.Y."/>
            <person name="Brillet L."/>
            <person name="Cabello-Hurtado F."/>
            <person name="Capella-Gutierrez S."/>
            <person name="Charrier B."/>
            <person name="Cladiere L."/>
            <person name="Cock J.M."/>
            <person name="Coelho S.M."/>
            <person name="Colleoni C."/>
            <person name="Czjzek M."/>
            <person name="Da Silva C."/>
            <person name="Delage L."/>
            <person name="Denoeud F."/>
            <person name="Deschamps P."/>
            <person name="Dittami S.M."/>
            <person name="Gabaldon T."/>
            <person name="Gachon C.M."/>
            <person name="Groisillier A."/>
            <person name="Herve C."/>
            <person name="Jabbari K."/>
            <person name="Katinka M."/>
            <person name="Kloareg B."/>
            <person name="Kowalczyk N."/>
            <person name="Labadie K."/>
            <person name="Leblanc C."/>
            <person name="Lopez P.J."/>
            <person name="McLachlan D.H."/>
            <person name="Meslet-Cladiere L."/>
            <person name="Moustafa A."/>
            <person name="Nehr Z."/>
            <person name="Nyvall Collen P."/>
            <person name="Panaud O."/>
            <person name="Partensky F."/>
            <person name="Poulain J."/>
            <person name="Rensing S.A."/>
            <person name="Rousvoal S."/>
            <person name="Samson G."/>
            <person name="Symeonidi A."/>
            <person name="Weissenbach J."/>
            <person name="Zambounis A."/>
            <person name="Wincker P."/>
            <person name="Boyen C."/>
        </authorList>
    </citation>
    <scope>NUCLEOTIDE SEQUENCE [LARGE SCALE GENOMIC DNA]</scope>
    <source>
        <strain evidence="3">cv. Stackhouse</strain>
    </source>
</reference>
<sequence>MKANVTAIQIHNASALTAGGSATETSTASARKDAEMPAEPITAVQREPKREWNKSPKITRTGPELAAATTTEASRSVSWSSACRPGTSAGYQ</sequence>
<evidence type="ECO:0000313" key="2">
    <source>
        <dbReference type="EMBL" id="CDF39756.1"/>
    </source>
</evidence>
<feature type="region of interest" description="Disordered" evidence="1">
    <location>
        <begin position="13"/>
        <end position="92"/>
    </location>
</feature>
<dbReference type="GeneID" id="17317718"/>
<protein>
    <submittedName>
        <fullName evidence="2">Uncharacterized protein</fullName>
    </submittedName>
</protein>
<keyword evidence="3" id="KW-1185">Reference proteome</keyword>
<dbReference type="AlphaFoldDB" id="R7QQI9"/>
<gene>
    <name evidence="2" type="ORF">CHC_T00006796001</name>
</gene>